<dbReference type="InterPro" id="IPR025736">
    <property type="entry name" value="PucR_C-HTH_dom"/>
</dbReference>
<dbReference type="Pfam" id="PF01590">
    <property type="entry name" value="GAF"/>
    <property type="match status" value="1"/>
</dbReference>
<dbReference type="InterPro" id="IPR042070">
    <property type="entry name" value="PucR_C-HTH_sf"/>
</dbReference>
<dbReference type="Gene3D" id="3.30.450.40">
    <property type="match status" value="1"/>
</dbReference>
<dbReference type="SMART" id="SM00065">
    <property type="entry name" value="GAF"/>
    <property type="match status" value="1"/>
</dbReference>
<dbReference type="Gene3D" id="1.10.10.2840">
    <property type="entry name" value="PucR C-terminal helix-turn-helix domain"/>
    <property type="match status" value="1"/>
</dbReference>
<reference evidence="3" key="1">
    <citation type="journal article" date="2019" name="Int. J. Syst. Evol. Microbiol.">
        <title>The Global Catalogue of Microorganisms (GCM) 10K type strain sequencing project: providing services to taxonomists for standard genome sequencing and annotation.</title>
        <authorList>
            <consortium name="The Broad Institute Genomics Platform"/>
            <consortium name="The Broad Institute Genome Sequencing Center for Infectious Disease"/>
            <person name="Wu L."/>
            <person name="Ma J."/>
        </authorList>
    </citation>
    <scope>NUCLEOTIDE SEQUENCE [LARGE SCALE GENOMIC DNA]</scope>
    <source>
        <strain evidence="3">JCM 18298</strain>
    </source>
</reference>
<feature type="domain" description="GAF" evidence="1">
    <location>
        <begin position="81"/>
        <end position="232"/>
    </location>
</feature>
<dbReference type="Pfam" id="PF13556">
    <property type="entry name" value="HTH_30"/>
    <property type="match status" value="1"/>
</dbReference>
<name>A0ABP9KUX3_9NOCA</name>
<dbReference type="InterPro" id="IPR029016">
    <property type="entry name" value="GAF-like_dom_sf"/>
</dbReference>
<organism evidence="2 3">
    <name type="scientific">Nocardia callitridis</name>
    <dbReference type="NCBI Taxonomy" id="648753"/>
    <lineage>
        <taxon>Bacteria</taxon>
        <taxon>Bacillati</taxon>
        <taxon>Actinomycetota</taxon>
        <taxon>Actinomycetes</taxon>
        <taxon>Mycobacteriales</taxon>
        <taxon>Nocardiaceae</taxon>
        <taxon>Nocardia</taxon>
    </lineage>
</organism>
<comment type="caution">
    <text evidence="2">The sequence shown here is derived from an EMBL/GenBank/DDBJ whole genome shotgun (WGS) entry which is preliminary data.</text>
</comment>
<protein>
    <submittedName>
        <fullName evidence="2">Helix-turn-helix domain-containing protein</fullName>
    </submittedName>
</protein>
<proteinExistence type="predicted"/>
<dbReference type="SUPFAM" id="SSF55781">
    <property type="entry name" value="GAF domain-like"/>
    <property type="match status" value="1"/>
</dbReference>
<gene>
    <name evidence="2" type="ORF">GCM10023318_50640</name>
</gene>
<dbReference type="InterPro" id="IPR003018">
    <property type="entry name" value="GAF"/>
</dbReference>
<accession>A0ABP9KUX3</accession>
<dbReference type="InterPro" id="IPR051448">
    <property type="entry name" value="CdaR-like_regulators"/>
</dbReference>
<dbReference type="PANTHER" id="PTHR33744">
    <property type="entry name" value="CARBOHYDRATE DIACID REGULATOR"/>
    <property type="match status" value="1"/>
</dbReference>
<dbReference type="PANTHER" id="PTHR33744:SF1">
    <property type="entry name" value="DNA-BINDING TRANSCRIPTIONAL ACTIVATOR ADER"/>
    <property type="match status" value="1"/>
</dbReference>
<evidence type="ECO:0000313" key="2">
    <source>
        <dbReference type="EMBL" id="GAA5064541.1"/>
    </source>
</evidence>
<evidence type="ECO:0000313" key="3">
    <source>
        <dbReference type="Proteomes" id="UP001500603"/>
    </source>
</evidence>
<dbReference type="EMBL" id="BAABJM010000006">
    <property type="protein sequence ID" value="GAA5064541.1"/>
    <property type="molecule type" value="Genomic_DNA"/>
</dbReference>
<dbReference type="Proteomes" id="UP001500603">
    <property type="component" value="Unassembled WGS sequence"/>
</dbReference>
<sequence length="646" mass="70093">MFDTTPPDTLIARLLADMVGGDVQDGDIPVAVEQLGGTDRERSELSRVLGRLHGELSRLRRREHELTVLFSSARELAESRDLDTLLTRVVTRAHELMGTDVTYLSEFAPATRELRVRKTVGAVTPQFQNLRVPPGKGLASGITASRTAQWTQRYRDYAGDPHDLAIDDAVSAEGIVSILGVPMLTEDTVLGVLFAATRHEHVFTAEETALLSALADHASVVMQTAGILKQLRESEDDTRQAFGRLSEHVEARDRSNIVHQQLIQIVLTGKGFPALASTVAQALGRSVTIIDADANITARSGRPDGIDTAAARSATVRTALRRSRATGHCCVVERHAEVEAVAAITAGADYYGALLLSHGALAMGPVDKRTIERAAQVCSLLTLQHNAADDADRRTRAELVADLLDAAPERRRDLARRLRNHGVVLAELNTVVTLVIDPDLRGALARHLTQLSAPGTMIAEVAGTVAAVTHSDDPRTTAATMRDIAIRDFDTQVLALAPPLAATPDDLPSAFDTTLRTARLLDALRITDATVDTAEYEIFSVLFAHNPQGLAQFVDATIGHVLAYDAAHNTDLIATLRAFVRNDASPTKTARALNYHPNTILQRLDRLKALLGEQWRTDQQLYRISTAVRLEELRALGARPRTFGDG</sequence>
<evidence type="ECO:0000259" key="1">
    <source>
        <dbReference type="SMART" id="SM00065"/>
    </source>
</evidence>
<keyword evidence="3" id="KW-1185">Reference proteome</keyword>
<dbReference type="RefSeq" id="WP_345498429.1">
    <property type="nucleotide sequence ID" value="NZ_BAABJM010000006.1"/>
</dbReference>